<gene>
    <name evidence="3" type="ORF">QIT00_17620</name>
</gene>
<feature type="compositionally biased region" description="Low complexity" evidence="1">
    <location>
        <begin position="90"/>
        <end position="113"/>
    </location>
</feature>
<evidence type="ECO:0000313" key="4">
    <source>
        <dbReference type="Proteomes" id="UP001237105"/>
    </source>
</evidence>
<organism evidence="3 4">
    <name type="scientific">Streptomyces luteolus</name>
    <dbReference type="NCBI Taxonomy" id="3043615"/>
    <lineage>
        <taxon>Bacteria</taxon>
        <taxon>Bacillati</taxon>
        <taxon>Actinomycetota</taxon>
        <taxon>Actinomycetes</taxon>
        <taxon>Kitasatosporales</taxon>
        <taxon>Streptomycetaceae</taxon>
        <taxon>Streptomyces</taxon>
    </lineage>
</organism>
<protein>
    <submittedName>
        <fullName evidence="3">Uncharacterized protein</fullName>
    </submittedName>
</protein>
<reference evidence="3 4" key="1">
    <citation type="submission" date="2023-05" db="EMBL/GenBank/DDBJ databases">
        <title>Draft genome sequence of Streptomyces sp. B-S-A12 isolated from a cave soil in Thailand.</title>
        <authorList>
            <person name="Chamroensaksri N."/>
            <person name="Muangham S."/>
        </authorList>
    </citation>
    <scope>NUCLEOTIDE SEQUENCE [LARGE SCALE GENOMIC DNA]</scope>
    <source>
        <strain evidence="3 4">B-S-A12</strain>
    </source>
</reference>
<feature type="compositionally biased region" description="Pro residues" evidence="1">
    <location>
        <begin position="46"/>
        <end position="56"/>
    </location>
</feature>
<dbReference type="EMBL" id="JASCIS010000016">
    <property type="protein sequence ID" value="MDI3420353.1"/>
    <property type="molecule type" value="Genomic_DNA"/>
</dbReference>
<comment type="caution">
    <text evidence="3">The sequence shown here is derived from an EMBL/GenBank/DDBJ whole genome shotgun (WGS) entry which is preliminary data.</text>
</comment>
<keyword evidence="2" id="KW-0472">Membrane</keyword>
<keyword evidence="4" id="KW-1185">Reference proteome</keyword>
<evidence type="ECO:0000256" key="2">
    <source>
        <dbReference type="SAM" id="Phobius"/>
    </source>
</evidence>
<feature type="region of interest" description="Disordered" evidence="1">
    <location>
        <begin position="42"/>
        <end position="125"/>
    </location>
</feature>
<keyword evidence="2" id="KW-1133">Transmembrane helix</keyword>
<proteinExistence type="predicted"/>
<evidence type="ECO:0000313" key="3">
    <source>
        <dbReference type="EMBL" id="MDI3420353.1"/>
    </source>
</evidence>
<sequence>MFKKSPWGTSRYVYNLNNPVGLFLALASLVFAGVMVVLMETDSGPFEPPKQTPWSPPVDDHPTYDFGPPPEDDATESASPSPSPSPSDIPSPTQTQTQTSTPTRSVTPSPTLSLGDGMNGEGRPH</sequence>
<name>A0ABT6SZ02_9ACTN</name>
<dbReference type="Proteomes" id="UP001237105">
    <property type="component" value="Unassembled WGS sequence"/>
</dbReference>
<accession>A0ABT6SZ02</accession>
<keyword evidence="2" id="KW-0812">Transmembrane</keyword>
<dbReference type="RefSeq" id="WP_282536235.1">
    <property type="nucleotide sequence ID" value="NZ_JASCIS010000016.1"/>
</dbReference>
<feature type="transmembrane region" description="Helical" evidence="2">
    <location>
        <begin position="20"/>
        <end position="39"/>
    </location>
</feature>
<evidence type="ECO:0000256" key="1">
    <source>
        <dbReference type="SAM" id="MobiDB-lite"/>
    </source>
</evidence>